<sequence>MQLTRFQKITLGISGATALAIGTFITLAPHAFYASYGITLGPNPNLLSELRAPGAGLAVLGAIMLAGPIRAAMAPIALAVALTVYLAFPVGRIVGIVLDGMPSGSVIGALAIEVVIAGLLLVAFKPMRTASSGRDRIVDQPG</sequence>
<reference evidence="2 3" key="1">
    <citation type="submission" date="2014-03" db="EMBL/GenBank/DDBJ databases">
        <title>Draft Genome Sequence of Actibacterium mucosum KCTC 23349, a Marine Alphaproteobacterium with Complex Ionic Requirements Isolated from Mediterranean Seawater at Malvarrosa Beach, Valencia, Spain.</title>
        <authorList>
            <person name="Arahal D.R."/>
            <person name="Shao Z."/>
            <person name="Lai Q."/>
            <person name="Pujalte M.J."/>
        </authorList>
    </citation>
    <scope>NUCLEOTIDE SEQUENCE [LARGE SCALE GENOMIC DNA]</scope>
    <source>
        <strain evidence="2 3">KCTC 23349</strain>
    </source>
</reference>
<proteinExistence type="predicted"/>
<dbReference type="AlphaFoldDB" id="A0A037ZG68"/>
<keyword evidence="1" id="KW-1133">Transmembrane helix</keyword>
<evidence type="ECO:0000313" key="2">
    <source>
        <dbReference type="EMBL" id="KAJ55143.1"/>
    </source>
</evidence>
<accession>A0A037ZG68</accession>
<dbReference type="Pfam" id="PF14248">
    <property type="entry name" value="DUF4345"/>
    <property type="match status" value="1"/>
</dbReference>
<dbReference type="OrthoDB" id="583466at2"/>
<feature type="transmembrane region" description="Helical" evidence="1">
    <location>
        <begin position="76"/>
        <end position="98"/>
    </location>
</feature>
<keyword evidence="3" id="KW-1185">Reference proteome</keyword>
<evidence type="ECO:0000313" key="3">
    <source>
        <dbReference type="Proteomes" id="UP000026249"/>
    </source>
</evidence>
<comment type="caution">
    <text evidence="2">The sequence shown here is derived from an EMBL/GenBank/DDBJ whole genome shotgun (WGS) entry which is preliminary data.</text>
</comment>
<gene>
    <name evidence="2" type="ORF">ACMU_15415</name>
</gene>
<dbReference type="STRING" id="1454373.ACMU_15415"/>
<keyword evidence="1" id="KW-0472">Membrane</keyword>
<dbReference type="InterPro" id="IPR025597">
    <property type="entry name" value="DUF4345"/>
</dbReference>
<dbReference type="EMBL" id="JFKE01000005">
    <property type="protein sequence ID" value="KAJ55143.1"/>
    <property type="molecule type" value="Genomic_DNA"/>
</dbReference>
<feature type="transmembrane region" description="Helical" evidence="1">
    <location>
        <begin position="52"/>
        <end position="69"/>
    </location>
</feature>
<dbReference type="Proteomes" id="UP000026249">
    <property type="component" value="Unassembled WGS sequence"/>
</dbReference>
<dbReference type="RefSeq" id="WP_035260382.1">
    <property type="nucleotide sequence ID" value="NZ_JFKE01000005.1"/>
</dbReference>
<name>A0A037ZG68_9RHOB</name>
<protein>
    <submittedName>
        <fullName evidence="2">Membrane protein</fullName>
    </submittedName>
</protein>
<feature type="transmembrane region" description="Helical" evidence="1">
    <location>
        <begin position="12"/>
        <end position="32"/>
    </location>
</feature>
<evidence type="ECO:0000256" key="1">
    <source>
        <dbReference type="SAM" id="Phobius"/>
    </source>
</evidence>
<keyword evidence="1" id="KW-0812">Transmembrane</keyword>
<feature type="transmembrane region" description="Helical" evidence="1">
    <location>
        <begin position="104"/>
        <end position="124"/>
    </location>
</feature>
<organism evidence="2 3">
    <name type="scientific">Actibacterium mucosum KCTC 23349</name>
    <dbReference type="NCBI Taxonomy" id="1454373"/>
    <lineage>
        <taxon>Bacteria</taxon>
        <taxon>Pseudomonadati</taxon>
        <taxon>Pseudomonadota</taxon>
        <taxon>Alphaproteobacteria</taxon>
        <taxon>Rhodobacterales</taxon>
        <taxon>Roseobacteraceae</taxon>
        <taxon>Actibacterium</taxon>
    </lineage>
</organism>